<proteinExistence type="inferred from homology"/>
<dbReference type="HAMAP" id="MF_01963">
    <property type="entry name" value="MTAP"/>
    <property type="match status" value="1"/>
</dbReference>
<feature type="region of interest" description="Disordered" evidence="4">
    <location>
        <begin position="259"/>
        <end position="294"/>
    </location>
</feature>
<feature type="site" description="Important for substrate specificity" evidence="3">
    <location>
        <position position="224"/>
    </location>
</feature>
<comment type="similarity">
    <text evidence="3">Belongs to the PNP/MTAP phosphorylase family. MTAP subfamily.</text>
</comment>
<dbReference type="InterPro" id="IPR000845">
    <property type="entry name" value="Nucleoside_phosphorylase_d"/>
</dbReference>
<dbReference type="GO" id="GO:0006166">
    <property type="term" value="P:purine ribonucleoside salvage"/>
    <property type="evidence" value="ECO:0007669"/>
    <property type="project" value="UniProtKB-UniRule"/>
</dbReference>
<sequence>MTPEIGIFGGSGLYTLLDDAETVPVRTAWGPPSAPLTVADVDGVGVAFLPRHGLRHELPPHRVNYRANVDAMRQVGVHTLLAPFAAGSLRPEIGPGDLVVVDQLVDRTWGRADTFHDRFDDGPRHVSLADPYTPRVRRALLEAGRATGATVHDGGTVVVINGPRFSTRAESAWHRQAGWHVVNMTQYPEAALAREAGLDFGGLALVTDYDTGLDGDPDVAPVGQEEVFEVFRSHIQRVRSLLFAAVVLLAGCGAAEEDEPEAAPSSAAPPSATMTPSAAPSSAAPSSPSPSPVATVVVPEELDFTAPTVGGGTFEGASLAGRPAVLWFWAPWCPVCRREAPLVADLASRYEDRVTFVGVAGLSGDLAAIEEFVSDGGVEGIVHLDDREGEVYSRFEVTQQYDLGLVSADGTVEVLRGPLDEDEIVAAVERLAAG</sequence>
<comment type="caution">
    <text evidence="3">Lacks conserved residue(s) required for the propagation of feature annotation.</text>
</comment>
<evidence type="ECO:0000313" key="6">
    <source>
        <dbReference type="EMBL" id="MBB5788555.1"/>
    </source>
</evidence>
<name>A0A7W9GR86_9ACTN</name>
<comment type="caution">
    <text evidence="6">The sequence shown here is derived from an EMBL/GenBank/DDBJ whole genome shotgun (WGS) entry which is preliminary data.</text>
</comment>
<feature type="binding site" evidence="3">
    <location>
        <position position="184"/>
    </location>
    <ligand>
        <name>substrate</name>
    </ligand>
</feature>
<feature type="binding site" evidence="3">
    <location>
        <position position="11"/>
    </location>
    <ligand>
        <name>phosphate</name>
        <dbReference type="ChEBI" id="CHEBI:43474"/>
    </ligand>
</feature>
<keyword evidence="7" id="KW-1185">Reference proteome</keyword>
<reference evidence="6 7" key="1">
    <citation type="submission" date="2020-08" db="EMBL/GenBank/DDBJ databases">
        <title>Sequencing the genomes of 1000 actinobacteria strains.</title>
        <authorList>
            <person name="Klenk H.-P."/>
        </authorList>
    </citation>
    <scope>NUCLEOTIDE SEQUENCE [LARGE SCALE GENOMIC DNA]</scope>
    <source>
        <strain evidence="6 7">DSM 102122</strain>
    </source>
</reference>
<dbReference type="EC" id="2.4.2.1" evidence="3"/>
<comment type="pathway">
    <text evidence="3">Purine metabolism; purine nucleoside salvage.</text>
</comment>
<dbReference type="InterPro" id="IPR010044">
    <property type="entry name" value="MTAP"/>
</dbReference>
<keyword evidence="3" id="KW-0660">Purine salvage</keyword>
<feature type="domain" description="Thioredoxin" evidence="5">
    <location>
        <begin position="273"/>
        <end position="433"/>
    </location>
</feature>
<dbReference type="GO" id="GO:0019509">
    <property type="term" value="P:L-methionine salvage from methylthioadenosine"/>
    <property type="evidence" value="ECO:0007669"/>
    <property type="project" value="TreeGrafter"/>
</dbReference>
<organism evidence="6 7">
    <name type="scientific">Jiangella mangrovi</name>
    <dbReference type="NCBI Taxonomy" id="1524084"/>
    <lineage>
        <taxon>Bacteria</taxon>
        <taxon>Bacillati</taxon>
        <taxon>Actinomycetota</taxon>
        <taxon>Actinomycetes</taxon>
        <taxon>Jiangellales</taxon>
        <taxon>Jiangellaceae</taxon>
        <taxon>Jiangella</taxon>
    </lineage>
</organism>
<feature type="binding site" evidence="3">
    <location>
        <begin position="208"/>
        <end position="210"/>
    </location>
    <ligand>
        <name>substrate</name>
    </ligand>
</feature>
<feature type="site" description="Important for substrate specificity" evidence="3">
    <location>
        <position position="166"/>
    </location>
</feature>
<dbReference type="SUPFAM" id="SSF53167">
    <property type="entry name" value="Purine and uridine phosphorylases"/>
    <property type="match status" value="1"/>
</dbReference>
<dbReference type="GO" id="GO:0005829">
    <property type="term" value="C:cytosol"/>
    <property type="evidence" value="ECO:0007669"/>
    <property type="project" value="TreeGrafter"/>
</dbReference>
<dbReference type="PROSITE" id="PS51352">
    <property type="entry name" value="THIOREDOXIN_2"/>
    <property type="match status" value="1"/>
</dbReference>
<dbReference type="Gene3D" id="3.40.30.10">
    <property type="entry name" value="Glutaredoxin"/>
    <property type="match status" value="1"/>
</dbReference>
<feature type="compositionally biased region" description="Low complexity" evidence="4">
    <location>
        <begin position="262"/>
        <end position="294"/>
    </location>
</feature>
<evidence type="ECO:0000256" key="4">
    <source>
        <dbReference type="SAM" id="MobiDB-lite"/>
    </source>
</evidence>
<evidence type="ECO:0000259" key="5">
    <source>
        <dbReference type="PROSITE" id="PS51352"/>
    </source>
</evidence>
<dbReference type="Pfam" id="PF01048">
    <property type="entry name" value="PNP_UDP_1"/>
    <property type="match status" value="1"/>
</dbReference>
<accession>A0A7W9GR86</accession>
<dbReference type="Pfam" id="PF00578">
    <property type="entry name" value="AhpC-TSA"/>
    <property type="match status" value="1"/>
</dbReference>
<evidence type="ECO:0000256" key="2">
    <source>
        <dbReference type="ARBA" id="ARBA00022679"/>
    </source>
</evidence>
<dbReference type="SUPFAM" id="SSF52833">
    <property type="entry name" value="Thioredoxin-like"/>
    <property type="match status" value="1"/>
</dbReference>
<dbReference type="InterPro" id="IPR013766">
    <property type="entry name" value="Thioredoxin_domain"/>
</dbReference>
<comment type="subunit">
    <text evidence="3">Homohexamer. Dimer of a homotrimer.</text>
</comment>
<gene>
    <name evidence="6" type="ORF">HD601_003130</name>
</gene>
<protein>
    <recommendedName>
        <fullName evidence="3">Purine nucleoside phosphorylase</fullName>
        <shortName evidence="3">PNP</shortName>
        <ecNumber evidence="3">2.4.2.1</ecNumber>
    </recommendedName>
</protein>
<dbReference type="UniPathway" id="UPA00606"/>
<dbReference type="CDD" id="cd09010">
    <property type="entry name" value="MTAP_SsMTAPII_like_MTIP"/>
    <property type="match status" value="1"/>
</dbReference>
<dbReference type="PANTHER" id="PTHR42679">
    <property type="entry name" value="S-METHYL-5'-THIOADENOSINE PHOSPHORYLASE"/>
    <property type="match status" value="1"/>
</dbReference>
<dbReference type="Gene3D" id="3.40.50.1580">
    <property type="entry name" value="Nucleoside phosphorylase domain"/>
    <property type="match status" value="1"/>
</dbReference>
<dbReference type="GO" id="GO:0016491">
    <property type="term" value="F:oxidoreductase activity"/>
    <property type="evidence" value="ECO:0007669"/>
    <property type="project" value="InterPro"/>
</dbReference>
<dbReference type="InterPro" id="IPR035994">
    <property type="entry name" value="Nucleoside_phosphorylase_sf"/>
</dbReference>
<comment type="function">
    <text evidence="3">Purine nucleoside phosphorylase involved in purine salvage.</text>
</comment>
<keyword evidence="1 3" id="KW-0328">Glycosyltransferase</keyword>
<dbReference type="GO" id="GO:0017061">
    <property type="term" value="F:S-methyl-5-thioadenosine phosphorylase activity"/>
    <property type="evidence" value="ECO:0007669"/>
    <property type="project" value="InterPro"/>
</dbReference>
<evidence type="ECO:0000256" key="3">
    <source>
        <dbReference type="HAMAP-Rule" id="MF_01963"/>
    </source>
</evidence>
<dbReference type="AlphaFoldDB" id="A0A7W9GR86"/>
<comment type="miscellaneous">
    <text evidence="3">Although this enzyme belongs to the family of MTA phosphorylases based on sequence homology, it lacks several conserved amino acids in the substrate binding pocket that confer specificity towards MTA.</text>
</comment>
<feature type="binding site" evidence="3">
    <location>
        <begin position="51"/>
        <end position="52"/>
    </location>
    <ligand>
        <name>phosphate</name>
        <dbReference type="ChEBI" id="CHEBI:43474"/>
    </ligand>
</feature>
<dbReference type="Proteomes" id="UP000542813">
    <property type="component" value="Unassembled WGS sequence"/>
</dbReference>
<evidence type="ECO:0000256" key="1">
    <source>
        <dbReference type="ARBA" id="ARBA00022676"/>
    </source>
</evidence>
<comment type="catalytic activity">
    <reaction evidence="3">
        <text>a purine D-ribonucleoside + phosphate = a purine nucleobase + alpha-D-ribose 1-phosphate</text>
        <dbReference type="Rhea" id="RHEA:19805"/>
        <dbReference type="ChEBI" id="CHEBI:26386"/>
        <dbReference type="ChEBI" id="CHEBI:43474"/>
        <dbReference type="ChEBI" id="CHEBI:57720"/>
        <dbReference type="ChEBI" id="CHEBI:142355"/>
        <dbReference type="EC" id="2.4.2.1"/>
    </reaction>
</comment>
<evidence type="ECO:0000313" key="7">
    <source>
        <dbReference type="Proteomes" id="UP000542813"/>
    </source>
</evidence>
<keyword evidence="2 3" id="KW-0808">Transferase</keyword>
<feature type="binding site" evidence="3">
    <location>
        <position position="185"/>
    </location>
    <ligand>
        <name>phosphate</name>
        <dbReference type="ChEBI" id="CHEBI:43474"/>
    </ligand>
</feature>
<dbReference type="GO" id="GO:0016209">
    <property type="term" value="F:antioxidant activity"/>
    <property type="evidence" value="ECO:0007669"/>
    <property type="project" value="InterPro"/>
</dbReference>
<dbReference type="EMBL" id="JACHMM010000001">
    <property type="protein sequence ID" value="MBB5788555.1"/>
    <property type="molecule type" value="Genomic_DNA"/>
</dbReference>
<dbReference type="InterPro" id="IPR036249">
    <property type="entry name" value="Thioredoxin-like_sf"/>
</dbReference>
<dbReference type="InterPro" id="IPR000866">
    <property type="entry name" value="AhpC/TSA"/>
</dbReference>
<dbReference type="PANTHER" id="PTHR42679:SF2">
    <property type="entry name" value="S-METHYL-5'-THIOADENOSINE PHOSPHORYLASE"/>
    <property type="match status" value="1"/>
</dbReference>